<dbReference type="RefSeq" id="WP_134378949.1">
    <property type="nucleotide sequence ID" value="NZ_SORX01000001.1"/>
</dbReference>
<proteinExistence type="predicted"/>
<dbReference type="Proteomes" id="UP000297776">
    <property type="component" value="Unassembled WGS sequence"/>
</dbReference>
<dbReference type="EMBL" id="SORX01000001">
    <property type="protein sequence ID" value="TFE04048.1"/>
    <property type="molecule type" value="Genomic_DNA"/>
</dbReference>
<evidence type="ECO:0000313" key="1">
    <source>
        <dbReference type="EMBL" id="TFE04048.1"/>
    </source>
</evidence>
<protein>
    <submittedName>
        <fullName evidence="1">SH3 domain-containing protein</fullName>
    </submittedName>
</protein>
<dbReference type="AlphaFoldDB" id="A0A4Y8LLY7"/>
<organism evidence="1 2">
    <name type="scientific">Jeotgalibacillus salarius</name>
    <dbReference type="NCBI Taxonomy" id="546023"/>
    <lineage>
        <taxon>Bacteria</taxon>
        <taxon>Bacillati</taxon>
        <taxon>Bacillota</taxon>
        <taxon>Bacilli</taxon>
        <taxon>Bacillales</taxon>
        <taxon>Caryophanaceae</taxon>
        <taxon>Jeotgalibacillus</taxon>
    </lineage>
</organism>
<dbReference type="Gene3D" id="2.30.30.40">
    <property type="entry name" value="SH3 Domains"/>
    <property type="match status" value="1"/>
</dbReference>
<evidence type="ECO:0000313" key="2">
    <source>
        <dbReference type="Proteomes" id="UP000297776"/>
    </source>
</evidence>
<reference evidence="1 2" key="1">
    <citation type="submission" date="2019-03" db="EMBL/GenBank/DDBJ databases">
        <authorList>
            <person name="Yang Y."/>
        </authorList>
    </citation>
    <scope>NUCLEOTIDE SEQUENCE [LARGE SCALE GENOMIC DNA]</scope>
    <source>
        <strain evidence="1 2">ASL-1</strain>
    </source>
</reference>
<gene>
    <name evidence="1" type="ORF">E2626_01590</name>
</gene>
<keyword evidence="2" id="KW-1185">Reference proteome</keyword>
<name>A0A4Y8LLY7_9BACL</name>
<dbReference type="OrthoDB" id="1757906at2"/>
<accession>A0A4Y8LLY7</accession>
<sequence>MSVLTIFDHPAKQSALLKDQMREHLEDKVFYAVVAYCSRLSENKKTELNNIFLKRQQQVESLFEEEVETREAFFQHMQRFINITGAAFWNKELKQVLDVSILEENYRSVFNAMEQGPFGEVYQRYEFAPETINGISQSLLKDSTEFFEALKEYDQKLGKHIQVMKSSSERTGEKTFFKTVSRIAGSFVLPFIGSRIAGHFADSLVDNHRGLLESYEQAYEAWTAFCHNVDQFSEKFTERYEHALLTLIGGTIMRVNQDLSQMHVFISYINLHKRDVEYSFTPKEQERFRTWMQRTTIGISNLVEKGDFDKAHAAGYSLKEFILSNPLLEDKKYRGGVSYLEEASFWYYAVTASRMMNHQENRSLSLALAKELLEGLPVKPDAKQISKHKLVPLHKVVLLGLHQAINTNQVSSYVNSVKKFHNRNSGRTDFINFKQLADVIYLILTFERGISGKQGNNTDTDISIGSLKKTRKDYRLMTGVDKDAFTDLIKDLILARRTEKIKNIVFNKKTLLAAAVFILSLALYTNFEKLQTAYQMNKESREMQALSNDASIEYFIISEEYANIRSNPILEGDVAGIASKDNRFRIKAKKTDLDGRTWYHIETREGVSGWVSEKTGVIE</sequence>
<comment type="caution">
    <text evidence="1">The sequence shown here is derived from an EMBL/GenBank/DDBJ whole genome shotgun (WGS) entry which is preliminary data.</text>
</comment>